<gene>
    <name evidence="2" type="ORF">HUJ06_012621</name>
</gene>
<sequence>MDARVTRQAAIEVVEPCTHSLIFHGIAHSQGKTRPRSIVFFFAQSLSSEQNPFLSQTPPPSASKESPLSKSRLL</sequence>
<feature type="compositionally biased region" description="Polar residues" evidence="1">
    <location>
        <begin position="63"/>
        <end position="74"/>
    </location>
</feature>
<reference evidence="2 3" key="1">
    <citation type="journal article" date="2020" name="Mol. Biol. Evol.">
        <title>Distinct Expression and Methylation Patterns for Genes with Different Fates following a Single Whole-Genome Duplication in Flowering Plants.</title>
        <authorList>
            <person name="Shi T."/>
            <person name="Rahmani R.S."/>
            <person name="Gugger P.F."/>
            <person name="Wang M."/>
            <person name="Li H."/>
            <person name="Zhang Y."/>
            <person name="Li Z."/>
            <person name="Wang Q."/>
            <person name="Van de Peer Y."/>
            <person name="Marchal K."/>
            <person name="Chen J."/>
        </authorList>
    </citation>
    <scope>NUCLEOTIDE SEQUENCE [LARGE SCALE GENOMIC DNA]</scope>
    <source>
        <tissue evidence="2">Leaf</tissue>
    </source>
</reference>
<evidence type="ECO:0000256" key="1">
    <source>
        <dbReference type="SAM" id="MobiDB-lite"/>
    </source>
</evidence>
<protein>
    <submittedName>
        <fullName evidence="2">Uncharacterized protein</fullName>
    </submittedName>
</protein>
<feature type="region of interest" description="Disordered" evidence="1">
    <location>
        <begin position="50"/>
        <end position="74"/>
    </location>
</feature>
<name>A0A822YME3_NELNU</name>
<proteinExistence type="predicted"/>
<dbReference type="AlphaFoldDB" id="A0A822YME3"/>
<dbReference type="Proteomes" id="UP000607653">
    <property type="component" value="Unassembled WGS sequence"/>
</dbReference>
<comment type="caution">
    <text evidence="2">The sequence shown here is derived from an EMBL/GenBank/DDBJ whole genome shotgun (WGS) entry which is preliminary data.</text>
</comment>
<dbReference type="EMBL" id="DUZY01000003">
    <property type="protein sequence ID" value="DAD33770.1"/>
    <property type="molecule type" value="Genomic_DNA"/>
</dbReference>
<evidence type="ECO:0000313" key="3">
    <source>
        <dbReference type="Proteomes" id="UP000607653"/>
    </source>
</evidence>
<accession>A0A822YME3</accession>
<keyword evidence="3" id="KW-1185">Reference proteome</keyword>
<evidence type="ECO:0000313" key="2">
    <source>
        <dbReference type="EMBL" id="DAD33770.1"/>
    </source>
</evidence>
<organism evidence="2 3">
    <name type="scientific">Nelumbo nucifera</name>
    <name type="common">Sacred lotus</name>
    <dbReference type="NCBI Taxonomy" id="4432"/>
    <lineage>
        <taxon>Eukaryota</taxon>
        <taxon>Viridiplantae</taxon>
        <taxon>Streptophyta</taxon>
        <taxon>Embryophyta</taxon>
        <taxon>Tracheophyta</taxon>
        <taxon>Spermatophyta</taxon>
        <taxon>Magnoliopsida</taxon>
        <taxon>Proteales</taxon>
        <taxon>Nelumbonaceae</taxon>
        <taxon>Nelumbo</taxon>
    </lineage>
</organism>